<dbReference type="AlphaFoldDB" id="A0A9P7XY99"/>
<evidence type="ECO:0000313" key="2">
    <source>
        <dbReference type="Proteomes" id="UP000707451"/>
    </source>
</evidence>
<accession>A0A9P7XY99</accession>
<keyword evidence="2" id="KW-1185">Reference proteome</keyword>
<dbReference type="OrthoDB" id="2369460at2759"/>
<evidence type="ECO:0000313" key="1">
    <source>
        <dbReference type="EMBL" id="KAG9069585.1"/>
    </source>
</evidence>
<dbReference type="EMBL" id="JAHRHY010000005">
    <property type="protein sequence ID" value="KAG9069585.1"/>
    <property type="molecule type" value="Genomic_DNA"/>
</dbReference>
<sequence length="204" mass="23267">MFPRMLNWKSFGCYPPVQKMKSLTGDNWMQVAAHPEATDLQYLETLRISIPTEKWFGSSYDCRQLLQRCRALKNLDILPLGQSSFAWAVQEKRDHEGRIIANKGQGVVAWEEDPLPHSLVPLKNFTIEVQQKPLMDEVDDVAFAFSQTPAAITVTTTGTDTKMRWIQSNSDKDGWIFLCGLDSRFRPTLHVWTSTQSFCHAVGM</sequence>
<organism evidence="1 2">
    <name type="scientific">Linnemannia hyalina</name>
    <dbReference type="NCBI Taxonomy" id="64524"/>
    <lineage>
        <taxon>Eukaryota</taxon>
        <taxon>Fungi</taxon>
        <taxon>Fungi incertae sedis</taxon>
        <taxon>Mucoromycota</taxon>
        <taxon>Mortierellomycotina</taxon>
        <taxon>Mortierellomycetes</taxon>
        <taxon>Mortierellales</taxon>
        <taxon>Mortierellaceae</taxon>
        <taxon>Linnemannia</taxon>
    </lineage>
</organism>
<comment type="caution">
    <text evidence="1">The sequence shown here is derived from an EMBL/GenBank/DDBJ whole genome shotgun (WGS) entry which is preliminary data.</text>
</comment>
<dbReference type="Proteomes" id="UP000707451">
    <property type="component" value="Unassembled WGS sequence"/>
</dbReference>
<proteinExistence type="predicted"/>
<reference evidence="1" key="1">
    <citation type="submission" date="2021-06" db="EMBL/GenBank/DDBJ databases">
        <title>Genome Sequence of Mortierella hyaline Strain SCG-10, a Cold-Adapted, Nitrate-Reducing Fungus Isolated from Soil in Minnesota, USA.</title>
        <authorList>
            <person name="Aldossari N."/>
        </authorList>
    </citation>
    <scope>NUCLEOTIDE SEQUENCE</scope>
    <source>
        <strain evidence="1">SCG-10</strain>
    </source>
</reference>
<name>A0A9P7XY99_9FUNG</name>
<gene>
    <name evidence="1" type="ORF">KI688_010489</name>
</gene>
<protein>
    <submittedName>
        <fullName evidence="1">Uncharacterized protein</fullName>
    </submittedName>
</protein>